<reference evidence="1 2" key="1">
    <citation type="submission" date="2017-04" db="EMBL/GenBank/DDBJ databases">
        <title>Draft genome sequence of Marssonina coronaria NL1: causal agent of apple blotch.</title>
        <authorList>
            <person name="Cheng Q."/>
        </authorList>
    </citation>
    <scope>NUCLEOTIDE SEQUENCE [LARGE SCALE GENOMIC DNA]</scope>
    <source>
        <strain evidence="1 2">NL1</strain>
    </source>
</reference>
<gene>
    <name evidence="1" type="ORF">B2J93_2374</name>
</gene>
<proteinExistence type="predicted"/>
<keyword evidence="2" id="KW-1185">Reference proteome</keyword>
<evidence type="ECO:0000313" key="2">
    <source>
        <dbReference type="Proteomes" id="UP000242519"/>
    </source>
</evidence>
<dbReference type="AlphaFoldDB" id="A0A218YW57"/>
<dbReference type="STRING" id="503106.A0A218YW57"/>
<dbReference type="Proteomes" id="UP000242519">
    <property type="component" value="Unassembled WGS sequence"/>
</dbReference>
<name>A0A218YW57_9HELO</name>
<accession>A0A218YW57</accession>
<evidence type="ECO:0000313" key="1">
    <source>
        <dbReference type="EMBL" id="OWP00027.1"/>
    </source>
</evidence>
<comment type="caution">
    <text evidence="1">The sequence shown here is derived from an EMBL/GenBank/DDBJ whole genome shotgun (WGS) entry which is preliminary data.</text>
</comment>
<dbReference type="EMBL" id="MZNU01000337">
    <property type="protein sequence ID" value="OWP00027.1"/>
    <property type="molecule type" value="Genomic_DNA"/>
</dbReference>
<protein>
    <submittedName>
        <fullName evidence="1">Uncharacterized protein</fullName>
    </submittedName>
</protein>
<dbReference type="InParanoid" id="A0A218YW57"/>
<dbReference type="OrthoDB" id="5424209at2759"/>
<organism evidence="1 2">
    <name type="scientific">Diplocarpon coronariae</name>
    <dbReference type="NCBI Taxonomy" id="2795749"/>
    <lineage>
        <taxon>Eukaryota</taxon>
        <taxon>Fungi</taxon>
        <taxon>Dikarya</taxon>
        <taxon>Ascomycota</taxon>
        <taxon>Pezizomycotina</taxon>
        <taxon>Leotiomycetes</taxon>
        <taxon>Helotiales</taxon>
        <taxon>Drepanopezizaceae</taxon>
        <taxon>Diplocarpon</taxon>
    </lineage>
</organism>
<sequence length="555" mass="61992">MVSGEIRRHRERSSDPGMTGIMQIEAFLASKDNFRVAPERMIPTPWPFHQRCPTESAASVFNAMKSQFQSIVEEYGIRSERIDMHSIAQKEKEETRRDCLIIETKDQDVSNWSNAANQLQTVLSETTLTPGTFQVEIRNPDLFYADRSSILPDDPDLISCIQAIRDQVLQMALRKLGKNCTSIGYHSRKAKWDKSPAKPSVLIFVRPGTLAVWEDVERSLLQAIRGDEFPEITLSLEILVGEVHIGAARGSTSDISKGLRYLELENMVPFNGSSIGVPGRSPDSGTLGGWLRLESQETGENFCGFLTCYHAIAMGDEENVLENNTCGIGLCGKNSQHVPKIEVVWPSEYDREAWKSEIQTLIEQGEASNSERNILAMLSQAKTSESIGSVRFASGFEQRTKSGARLDWAFVESPKTFRRNTPPPPQFNQSLIPGRNFVYAPTGNDFVHSLGRIKPGDWVVRQGRTSIGHGQVNRIQRHVIWEEHPPSEEVEIMGFGDDFGRAGDSGSWVVNRHFELVGMLIGMDRASSEDVGLVTPIHDIIDDIEKRTSCVVSFP</sequence>